<gene>
    <name evidence="1" type="ORF">AXF13_15260</name>
</gene>
<sequence length="123" mass="14190">MGYRSEVGLVLTRAGVDVLNKKLADPEVSEETRKEVESLLAYAAYHYTDSESGAEVWLWDWIKWYPDYQDIALLGALMNELEDEDYRFIRIGEEYDDTEVRGGFWENPFGLELNRSIELGEAG</sequence>
<keyword evidence="2" id="KW-1185">Reference proteome</keyword>
<organism evidence="1 2">
    <name type="scientific">Desulfovibrio fairfieldensis</name>
    <dbReference type="NCBI Taxonomy" id="44742"/>
    <lineage>
        <taxon>Bacteria</taxon>
        <taxon>Pseudomonadati</taxon>
        <taxon>Thermodesulfobacteriota</taxon>
        <taxon>Desulfovibrionia</taxon>
        <taxon>Desulfovibrionales</taxon>
        <taxon>Desulfovibrionaceae</taxon>
        <taxon>Desulfovibrio</taxon>
    </lineage>
</organism>
<dbReference type="RefSeq" id="WP_062254513.1">
    <property type="nucleotide sequence ID" value="NZ_CP014229.1"/>
</dbReference>
<evidence type="ECO:0000313" key="2">
    <source>
        <dbReference type="Proteomes" id="UP000069241"/>
    </source>
</evidence>
<dbReference type="KEGG" id="dfi:AXF13_15260"/>
<dbReference type="STRING" id="44742.AXF13_15260"/>
<protein>
    <submittedName>
        <fullName evidence="1">Uncharacterized protein</fullName>
    </submittedName>
</protein>
<dbReference type="Proteomes" id="UP000069241">
    <property type="component" value="Chromosome"/>
</dbReference>
<dbReference type="EMBL" id="CP014229">
    <property type="protein sequence ID" value="AMD91375.1"/>
    <property type="molecule type" value="Genomic_DNA"/>
</dbReference>
<reference evidence="2" key="1">
    <citation type="submission" date="2016-02" db="EMBL/GenBank/DDBJ databases">
        <authorList>
            <person name="Holder M.E."/>
            <person name="Ajami N.J."/>
            <person name="Petrosino J.F."/>
        </authorList>
    </citation>
    <scope>NUCLEOTIDE SEQUENCE [LARGE SCALE GENOMIC DNA]</scope>
    <source>
        <strain evidence="2">CCUG 45958</strain>
    </source>
</reference>
<evidence type="ECO:0000313" key="1">
    <source>
        <dbReference type="EMBL" id="AMD91375.1"/>
    </source>
</evidence>
<dbReference type="AlphaFoldDB" id="A0A0X8JMA9"/>
<accession>A0A0X8JMA9</accession>
<proteinExistence type="predicted"/>
<name>A0A0X8JMA9_9BACT</name>